<dbReference type="AlphaFoldDB" id="D0MHV2"/>
<feature type="transmembrane region" description="Helical" evidence="5">
    <location>
        <begin position="76"/>
        <end position="95"/>
    </location>
</feature>
<dbReference type="Proteomes" id="UP000002221">
    <property type="component" value="Chromosome"/>
</dbReference>
<dbReference type="PANTHER" id="PTHR11662:SF285">
    <property type="entry name" value="HEXURONATE TRANSPORTER"/>
    <property type="match status" value="1"/>
</dbReference>
<dbReference type="KEGG" id="rmr:Rmar_1170"/>
<evidence type="ECO:0000259" key="6">
    <source>
        <dbReference type="PROSITE" id="PS50850"/>
    </source>
</evidence>
<dbReference type="STRING" id="518766.Rmar_1170"/>
<dbReference type="eggNOG" id="COG2271">
    <property type="taxonomic scope" value="Bacteria"/>
</dbReference>
<dbReference type="PANTHER" id="PTHR11662">
    <property type="entry name" value="SOLUTE CARRIER FAMILY 17"/>
    <property type="match status" value="1"/>
</dbReference>
<evidence type="ECO:0000256" key="3">
    <source>
        <dbReference type="ARBA" id="ARBA00022989"/>
    </source>
</evidence>
<feature type="transmembrane region" description="Helical" evidence="5">
    <location>
        <begin position="388"/>
        <end position="413"/>
    </location>
</feature>
<feature type="transmembrane region" description="Helical" evidence="5">
    <location>
        <begin position="167"/>
        <end position="185"/>
    </location>
</feature>
<feature type="transmembrane region" description="Helical" evidence="5">
    <location>
        <begin position="329"/>
        <end position="348"/>
    </location>
</feature>
<dbReference type="InterPro" id="IPR050382">
    <property type="entry name" value="MFS_Na/Anion_cotransporter"/>
</dbReference>
<dbReference type="SUPFAM" id="SSF103473">
    <property type="entry name" value="MFS general substrate transporter"/>
    <property type="match status" value="1"/>
</dbReference>
<keyword evidence="4 5" id="KW-0472">Membrane</keyword>
<feature type="transmembrane region" description="Helical" evidence="5">
    <location>
        <begin position="232"/>
        <end position="252"/>
    </location>
</feature>
<keyword evidence="2 5" id="KW-0812">Transmembrane</keyword>
<dbReference type="InterPro" id="IPR000849">
    <property type="entry name" value="Sugar_P_transporter"/>
</dbReference>
<dbReference type="InterPro" id="IPR020846">
    <property type="entry name" value="MFS_dom"/>
</dbReference>
<dbReference type="HOGENOM" id="CLU_001265_5_1_10"/>
<organism evidence="7 8">
    <name type="scientific">Rhodothermus marinus (strain ATCC 43812 / DSM 4252 / R-10)</name>
    <name type="common">Rhodothermus obamensis</name>
    <dbReference type="NCBI Taxonomy" id="518766"/>
    <lineage>
        <taxon>Bacteria</taxon>
        <taxon>Pseudomonadati</taxon>
        <taxon>Rhodothermota</taxon>
        <taxon>Rhodothermia</taxon>
        <taxon>Rhodothermales</taxon>
        <taxon>Rhodothermaceae</taxon>
        <taxon>Rhodothermus</taxon>
    </lineage>
</organism>
<dbReference type="GO" id="GO:0015134">
    <property type="term" value="F:hexuronate transmembrane transporter activity"/>
    <property type="evidence" value="ECO:0007669"/>
    <property type="project" value="TreeGrafter"/>
</dbReference>
<dbReference type="PIRSF" id="PIRSF002808">
    <property type="entry name" value="Hexose_phosphate_transp"/>
    <property type="match status" value="1"/>
</dbReference>
<evidence type="ECO:0000313" key="7">
    <source>
        <dbReference type="EMBL" id="ACY48060.1"/>
    </source>
</evidence>
<dbReference type="GO" id="GO:0016020">
    <property type="term" value="C:membrane"/>
    <property type="evidence" value="ECO:0007669"/>
    <property type="project" value="UniProtKB-SubCell"/>
</dbReference>
<proteinExistence type="predicted"/>
<comment type="subcellular location">
    <subcellularLocation>
        <location evidence="1">Membrane</location>
        <topology evidence="1">Multi-pass membrane protein</topology>
    </subcellularLocation>
</comment>
<name>D0MHV2_RHOM4</name>
<dbReference type="InterPro" id="IPR036259">
    <property type="entry name" value="MFS_trans_sf"/>
</dbReference>
<dbReference type="EMBL" id="CP001807">
    <property type="protein sequence ID" value="ACY48060.1"/>
    <property type="molecule type" value="Genomic_DNA"/>
</dbReference>
<dbReference type="CDD" id="cd17319">
    <property type="entry name" value="MFS_ExuT_GudP_like"/>
    <property type="match status" value="1"/>
</dbReference>
<evidence type="ECO:0000256" key="2">
    <source>
        <dbReference type="ARBA" id="ARBA00022692"/>
    </source>
</evidence>
<evidence type="ECO:0000256" key="1">
    <source>
        <dbReference type="ARBA" id="ARBA00004141"/>
    </source>
</evidence>
<feature type="domain" description="Major facilitator superfamily (MFS) profile" evidence="6">
    <location>
        <begin position="11"/>
        <end position="417"/>
    </location>
</feature>
<protein>
    <submittedName>
        <fullName evidence="7">Major facilitator superfamily MFS_1</fullName>
    </submittedName>
</protein>
<feature type="transmembrane region" description="Helical" evidence="5">
    <location>
        <begin position="46"/>
        <end position="64"/>
    </location>
</feature>
<dbReference type="PROSITE" id="PS50850">
    <property type="entry name" value="MFS"/>
    <property type="match status" value="1"/>
</dbReference>
<evidence type="ECO:0000313" key="8">
    <source>
        <dbReference type="Proteomes" id="UP000002221"/>
    </source>
</evidence>
<dbReference type="OrthoDB" id="9781156at2"/>
<accession>D0MHV2</accession>
<keyword evidence="3 5" id="KW-1133">Transmembrane helix</keyword>
<reference evidence="7 8" key="1">
    <citation type="journal article" date="2009" name="Stand. Genomic Sci.">
        <title>Complete genome sequence of Rhodothermus marinus type strain (R-10).</title>
        <authorList>
            <person name="Nolan M."/>
            <person name="Tindall B.J."/>
            <person name="Pomrenke H."/>
            <person name="Lapidus A."/>
            <person name="Copeland A."/>
            <person name="Glavina Del Rio T."/>
            <person name="Lucas S."/>
            <person name="Chen F."/>
            <person name="Tice H."/>
            <person name="Cheng J.F."/>
            <person name="Saunders E."/>
            <person name="Han C."/>
            <person name="Bruce D."/>
            <person name="Goodwin L."/>
            <person name="Chain P."/>
            <person name="Pitluck S."/>
            <person name="Ovchinikova G."/>
            <person name="Pati A."/>
            <person name="Ivanova N."/>
            <person name="Mavromatis K."/>
            <person name="Chen A."/>
            <person name="Palaniappan K."/>
            <person name="Land M."/>
            <person name="Hauser L."/>
            <person name="Chang Y.J."/>
            <person name="Jeffries C.D."/>
            <person name="Brettin T."/>
            <person name="Goker M."/>
            <person name="Bristow J."/>
            <person name="Eisen J.A."/>
            <person name="Markowitz V."/>
            <person name="Hugenholtz P."/>
            <person name="Kyrpides N.C."/>
            <person name="Klenk H.P."/>
            <person name="Detter J.C."/>
        </authorList>
    </citation>
    <scope>NUCLEOTIDE SEQUENCE [LARGE SCALE GENOMIC DNA]</scope>
    <source>
        <strain evidence="8">ATCC 43812 / DSM 4252 / R-10</strain>
    </source>
</reference>
<feature type="transmembrane region" description="Helical" evidence="5">
    <location>
        <begin position="360"/>
        <end position="382"/>
    </location>
</feature>
<feature type="transmembrane region" description="Helical" evidence="5">
    <location>
        <begin position="272"/>
        <end position="293"/>
    </location>
</feature>
<keyword evidence="8" id="KW-1185">Reference proteome</keyword>
<evidence type="ECO:0000256" key="5">
    <source>
        <dbReference type="SAM" id="Phobius"/>
    </source>
</evidence>
<sequence>MRKVKGLRWWIISLIAIATVINYIDRGALSILWPNISADLGMTKEDYSLIAIMFTIAYAISQTLSGRLYDWVGTRLGFVISITVWSISIALHAIARSVTSFSIFRFLLGLGEAGNWPGATKAVAEWFPIKDRALAQGIFNAGASIGSIISPPLIAFLYLWLGWQATFVVLGGLGLLWLIPWVIVYKALPDRHPWLTEEERQYILSGQKIEGAEAEDERVPGFWELLSYKQTWSVLVSRFFLDPIWWLFVFWLPIYLHDRFGFDIQQIGLSAWVPYVGAAAGALFGGWYAGFLMRRGWTVDKARKWAITLGGLIMLPGLLLTSIAAHPVVAVLLIAVVLFGFQVSIGNIQTLPSDFYSGKAVGSVAGMGGTTAALGVIITTWLVPKLVVASYVPFFLMGAMLVPLGVLSVYVLGGRIRRVPLRRRP</sequence>
<evidence type="ECO:0000256" key="4">
    <source>
        <dbReference type="ARBA" id="ARBA00023136"/>
    </source>
</evidence>
<gene>
    <name evidence="7" type="ordered locus">Rmar_1170</name>
</gene>
<feature type="transmembrane region" description="Helical" evidence="5">
    <location>
        <begin position="6"/>
        <end position="25"/>
    </location>
</feature>
<dbReference type="InterPro" id="IPR011701">
    <property type="entry name" value="MFS"/>
</dbReference>
<dbReference type="Pfam" id="PF07690">
    <property type="entry name" value="MFS_1"/>
    <property type="match status" value="1"/>
</dbReference>
<dbReference type="RefSeq" id="WP_012843672.1">
    <property type="nucleotide sequence ID" value="NC_013501.1"/>
</dbReference>
<dbReference type="Gene3D" id="1.20.1250.20">
    <property type="entry name" value="MFS general substrate transporter like domains"/>
    <property type="match status" value="2"/>
</dbReference>
<feature type="transmembrane region" description="Helical" evidence="5">
    <location>
        <begin position="305"/>
        <end position="323"/>
    </location>
</feature>